<dbReference type="PATRIC" id="fig|742734.4.peg.5039"/>
<dbReference type="InterPro" id="IPR030664">
    <property type="entry name" value="SdhA/FrdA/AprA"/>
</dbReference>
<dbReference type="EMBL" id="ADLK01000036">
    <property type="protein sequence ID" value="KMW14675.1"/>
    <property type="molecule type" value="Genomic_DNA"/>
</dbReference>
<dbReference type="AlphaFoldDB" id="A0A0J9EGJ0"/>
<protein>
    <recommendedName>
        <fullName evidence="3">FAD-dependent oxidoreductase 2 FAD-binding domain-containing protein</fullName>
    </recommendedName>
</protein>
<reference evidence="4 5" key="1">
    <citation type="submission" date="2011-04" db="EMBL/GenBank/DDBJ databases">
        <title>The Genome Sequence of Clostridium citroniae WAL-19142.</title>
        <authorList>
            <consortium name="The Broad Institute Genome Sequencing Platform"/>
            <person name="Earl A."/>
            <person name="Ward D."/>
            <person name="Feldgarden M."/>
            <person name="Gevers D."/>
            <person name="Warren Y.A."/>
            <person name="Tyrrell K.L."/>
            <person name="Citron D.M."/>
            <person name="Goldstein E.J."/>
            <person name="Daigneault M."/>
            <person name="Allen-Vercoe E."/>
            <person name="Young S.K."/>
            <person name="Zeng Q."/>
            <person name="Gargeya S."/>
            <person name="Fitzgerald M."/>
            <person name="Haas B."/>
            <person name="Abouelleil A."/>
            <person name="Alvarado L."/>
            <person name="Arachchi H.M."/>
            <person name="Berlin A."/>
            <person name="Brown A."/>
            <person name="Chapman S.B."/>
            <person name="Chen Z."/>
            <person name="Dunbar C."/>
            <person name="Freedman E."/>
            <person name="Gearin G."/>
            <person name="Gellesch M."/>
            <person name="Goldberg J."/>
            <person name="Griggs A."/>
            <person name="Gujja S."/>
            <person name="Heilman E.R."/>
            <person name="Heiman D."/>
            <person name="Howarth C."/>
            <person name="Larson L."/>
            <person name="Lui A."/>
            <person name="MacDonald P.J."/>
            <person name="Mehta T."/>
            <person name="Montmayeur A."/>
            <person name="Murphy C."/>
            <person name="Neiman D."/>
            <person name="Pearson M."/>
            <person name="Priest M."/>
            <person name="Roberts A."/>
            <person name="Saif S."/>
            <person name="Shea T."/>
            <person name="Shenoy N."/>
            <person name="Sisk P."/>
            <person name="Stolte C."/>
            <person name="Sykes S."/>
            <person name="White J."/>
            <person name="Yandava C."/>
            <person name="Wortman J."/>
            <person name="Nusbaum C."/>
            <person name="Birren B."/>
        </authorList>
    </citation>
    <scope>NUCLEOTIDE SEQUENCE [LARGE SCALE GENOMIC DNA]</scope>
    <source>
        <strain evidence="4 5">WAL-19142</strain>
    </source>
</reference>
<dbReference type="PANTHER" id="PTHR11632:SF51">
    <property type="entry name" value="SUCCINATE DEHYDROGENASE [UBIQUINONE] FLAVOPROTEIN SUBUNIT, MITOCHONDRIAL"/>
    <property type="match status" value="1"/>
</dbReference>
<evidence type="ECO:0000313" key="5">
    <source>
        <dbReference type="Proteomes" id="UP000037392"/>
    </source>
</evidence>
<dbReference type="PANTHER" id="PTHR11632">
    <property type="entry name" value="SUCCINATE DEHYDROGENASE 2 FLAVOPROTEIN SUBUNIT"/>
    <property type="match status" value="1"/>
</dbReference>
<evidence type="ECO:0000256" key="1">
    <source>
        <dbReference type="ARBA" id="ARBA00022630"/>
    </source>
</evidence>
<dbReference type="GO" id="GO:0005886">
    <property type="term" value="C:plasma membrane"/>
    <property type="evidence" value="ECO:0007669"/>
    <property type="project" value="TreeGrafter"/>
</dbReference>
<dbReference type="OrthoDB" id="9806724at2"/>
<dbReference type="RefSeq" id="WP_048930847.1">
    <property type="nucleotide sequence ID" value="NZ_KQ235883.1"/>
</dbReference>
<dbReference type="Gene3D" id="3.90.700.10">
    <property type="entry name" value="Succinate dehydrogenase/fumarate reductase flavoprotein, catalytic domain"/>
    <property type="match status" value="1"/>
</dbReference>
<dbReference type="InterPro" id="IPR036188">
    <property type="entry name" value="FAD/NAD-bd_sf"/>
</dbReference>
<dbReference type="PRINTS" id="PR00368">
    <property type="entry name" value="FADPNR"/>
</dbReference>
<dbReference type="Proteomes" id="UP000037392">
    <property type="component" value="Unassembled WGS sequence"/>
</dbReference>
<feature type="domain" description="FAD-dependent oxidoreductase 2 FAD-binding" evidence="3">
    <location>
        <begin position="400"/>
        <end position="444"/>
    </location>
</feature>
<dbReference type="GO" id="GO:0050660">
    <property type="term" value="F:flavin adenine dinucleotide binding"/>
    <property type="evidence" value="ECO:0007669"/>
    <property type="project" value="TreeGrafter"/>
</dbReference>
<evidence type="ECO:0000313" key="4">
    <source>
        <dbReference type="EMBL" id="KMW14675.1"/>
    </source>
</evidence>
<dbReference type="GO" id="GO:0009061">
    <property type="term" value="P:anaerobic respiration"/>
    <property type="evidence" value="ECO:0007669"/>
    <property type="project" value="TreeGrafter"/>
</dbReference>
<organism evidence="4 5">
    <name type="scientific">[Clostridium] citroniae WAL-19142</name>
    <dbReference type="NCBI Taxonomy" id="742734"/>
    <lineage>
        <taxon>Bacteria</taxon>
        <taxon>Bacillati</taxon>
        <taxon>Bacillota</taxon>
        <taxon>Clostridia</taxon>
        <taxon>Lachnospirales</taxon>
        <taxon>Lachnospiraceae</taxon>
        <taxon>Enterocloster</taxon>
    </lineage>
</organism>
<dbReference type="GO" id="GO:0000104">
    <property type="term" value="F:succinate dehydrogenase activity"/>
    <property type="evidence" value="ECO:0007669"/>
    <property type="project" value="TreeGrafter"/>
</dbReference>
<dbReference type="InterPro" id="IPR027477">
    <property type="entry name" value="Succ_DH/fumarate_Rdtase_cat_sf"/>
</dbReference>
<keyword evidence="2" id="KW-0560">Oxidoreductase</keyword>
<name>A0A0J9EGJ0_9FIRM</name>
<dbReference type="GeneID" id="93164351"/>
<proteinExistence type="predicted"/>
<keyword evidence="1" id="KW-0285">Flavoprotein</keyword>
<comment type="caution">
    <text evidence="4">The sequence shown here is derived from an EMBL/GenBank/DDBJ whole genome shotgun (WGS) entry which is preliminary data.</text>
</comment>
<feature type="domain" description="FAD-dependent oxidoreductase 2 FAD-binding" evidence="3">
    <location>
        <begin position="13"/>
        <end position="263"/>
    </location>
</feature>
<evidence type="ECO:0000256" key="2">
    <source>
        <dbReference type="ARBA" id="ARBA00023002"/>
    </source>
</evidence>
<dbReference type="GO" id="GO:0033765">
    <property type="term" value="F:steroid dehydrogenase activity, acting on the CH-CH group of donors"/>
    <property type="evidence" value="ECO:0007669"/>
    <property type="project" value="UniProtKB-ARBA"/>
</dbReference>
<accession>A0A0J9EGJ0</accession>
<dbReference type="GO" id="GO:0009055">
    <property type="term" value="F:electron transfer activity"/>
    <property type="evidence" value="ECO:0007669"/>
    <property type="project" value="TreeGrafter"/>
</dbReference>
<gene>
    <name evidence="4" type="ORF">HMPREF9470_04705</name>
</gene>
<sequence length="684" mass="75932">MKKDDLQVMDLHTVVVGSGAAGLNTADRLWQYGVHDLALVTENMDFGTSRNTGSDKQTYYKLSLAGDPPDSISRLAQVLYEGGCVDGEHALCEASLSCQGFFKLVELGVPFPHDSHGQFVGYKTDHDPNDRGTSVGPYTSRYMTEALERAVRNKEIPVYDKHQVIRILTKDHKVYGLLCLKTGEGSPVPGQDDAALSKYVLIRCTNVVYATGGPAGIYADSVYPASQTGASGIAFESGVRGKNLTEWQYGLASLSPRWNVSGSYMQALPRMVSTDKRGGDDREFLMEFYNTREAALDKVFLKGYQWPFDARKVTDGSSMIDLLVYRETCVRGRRVWLDYRTNPGGSEIAFEALSQETRDYLGRSGACGQTPYERLQCLNSPAAAFYKEHGVDLEREMLEIAVCAQHNNGGLAVDAWWQTNVEGFFCAGEAAATHGIYRPGGSALNSGQVGSTRAAQYIAAHKDSKREWTEEEHREMLSQAAGRIAMGERLAGELEFGKKWKKAAMDMSRYGAMIRDPEGMQEMEKEIHEELAALRLERRTDSGTEAGNEAETAANAVSPSISSLSAYYRYYDMRLCQSAYLAAMLDYTAHGCKSRGSAVYLEKPEKMRRGTGGRSDQVNIPELAAFSLDGSEGMDHKNVVQELSYDHNSGTCSCFWRPVRRLEEIQDREAFEVVWKNYREGKIF</sequence>
<evidence type="ECO:0000259" key="3">
    <source>
        <dbReference type="Pfam" id="PF00890"/>
    </source>
</evidence>
<dbReference type="InterPro" id="IPR003953">
    <property type="entry name" value="FAD-dep_OxRdtase_2_FAD-bd"/>
</dbReference>
<dbReference type="Pfam" id="PF00890">
    <property type="entry name" value="FAD_binding_2"/>
    <property type="match status" value="2"/>
</dbReference>
<dbReference type="Gene3D" id="3.50.50.60">
    <property type="entry name" value="FAD/NAD(P)-binding domain"/>
    <property type="match status" value="2"/>
</dbReference>
<dbReference type="SUPFAM" id="SSF51905">
    <property type="entry name" value="FAD/NAD(P)-binding domain"/>
    <property type="match status" value="1"/>
</dbReference>